<evidence type="ECO:0000313" key="3">
    <source>
        <dbReference type="Proteomes" id="UP000006591"/>
    </source>
</evidence>
<dbReference type="AlphaFoldDB" id="A0A0E0IBX2"/>
<keyword evidence="3" id="KW-1185">Reference proteome</keyword>
<name>A0A0E0IBX2_ORYNI</name>
<keyword evidence="1" id="KW-0812">Transmembrane</keyword>
<feature type="transmembrane region" description="Helical" evidence="1">
    <location>
        <begin position="196"/>
        <end position="215"/>
    </location>
</feature>
<protein>
    <submittedName>
        <fullName evidence="2">Uncharacterized protein</fullName>
    </submittedName>
</protein>
<dbReference type="OMA" id="QRQCQVQ"/>
<dbReference type="EnsemblPlants" id="ONIVA08G15890.1">
    <property type="protein sequence ID" value="ONIVA08G15890.1"/>
    <property type="gene ID" value="ONIVA08G15890"/>
</dbReference>
<sequence>MAAAAAAAEAAIRRGLLVSGAVSVAAALGALWLACALRIASAVNHCLAVKAAGVSVWANARCDATIELAAPAAVVLLILNAVAARREAKAEAEADAQIREAAGAAARNVVPDPGDLQQPLVTLALPAPTPTPRPERLRLRGSDAVLMFVVAFIYVCCAVLIVVGELLPVVGDLIPVDCQRQCQVQRRCLAWFFKNIGYLWLAVGHCCLIIPYAVLRLRRLARKKVASFFVSVPCMIGFANPADNYVAKYGTLHRLRGAAQAAANASRLALPKSCPLPK</sequence>
<dbReference type="Proteomes" id="UP000006591">
    <property type="component" value="Chromosome 8"/>
</dbReference>
<dbReference type="Gramene" id="ONIVA08G15890.1">
    <property type="protein sequence ID" value="ONIVA08G15890.1"/>
    <property type="gene ID" value="ONIVA08G15890"/>
</dbReference>
<feature type="transmembrane region" description="Helical" evidence="1">
    <location>
        <begin position="144"/>
        <end position="163"/>
    </location>
</feature>
<reference evidence="2" key="1">
    <citation type="submission" date="2015-04" db="UniProtKB">
        <authorList>
            <consortium name="EnsemblPlants"/>
        </authorList>
    </citation>
    <scope>IDENTIFICATION</scope>
    <source>
        <strain evidence="2">SL10</strain>
    </source>
</reference>
<keyword evidence="1" id="KW-0472">Membrane</keyword>
<reference evidence="2" key="2">
    <citation type="submission" date="2018-04" db="EMBL/GenBank/DDBJ databases">
        <title>OnivRS2 (Oryza nivara Reference Sequence Version 2).</title>
        <authorList>
            <person name="Zhang J."/>
            <person name="Kudrna D."/>
            <person name="Lee S."/>
            <person name="Talag J."/>
            <person name="Rajasekar S."/>
            <person name="Welchert J."/>
            <person name="Hsing Y.-I."/>
            <person name="Wing R.A."/>
        </authorList>
    </citation>
    <scope>NUCLEOTIDE SEQUENCE [LARGE SCALE GENOMIC DNA]</scope>
    <source>
        <strain evidence="2">SL10</strain>
    </source>
</reference>
<evidence type="ECO:0000256" key="1">
    <source>
        <dbReference type="SAM" id="Phobius"/>
    </source>
</evidence>
<evidence type="ECO:0000313" key="2">
    <source>
        <dbReference type="EnsemblPlants" id="ONIVA08G15890.1"/>
    </source>
</evidence>
<dbReference type="HOGENOM" id="CLU_1063114_0_0_1"/>
<organism evidence="2">
    <name type="scientific">Oryza nivara</name>
    <name type="common">Indian wild rice</name>
    <name type="synonym">Oryza sativa f. spontanea</name>
    <dbReference type="NCBI Taxonomy" id="4536"/>
    <lineage>
        <taxon>Eukaryota</taxon>
        <taxon>Viridiplantae</taxon>
        <taxon>Streptophyta</taxon>
        <taxon>Embryophyta</taxon>
        <taxon>Tracheophyta</taxon>
        <taxon>Spermatophyta</taxon>
        <taxon>Magnoliopsida</taxon>
        <taxon>Liliopsida</taxon>
        <taxon>Poales</taxon>
        <taxon>Poaceae</taxon>
        <taxon>BOP clade</taxon>
        <taxon>Oryzoideae</taxon>
        <taxon>Oryzeae</taxon>
        <taxon>Oryzinae</taxon>
        <taxon>Oryza</taxon>
    </lineage>
</organism>
<proteinExistence type="predicted"/>
<keyword evidence="1" id="KW-1133">Transmembrane helix</keyword>
<accession>A0A0E0IBX2</accession>